<keyword evidence="6" id="KW-1185">Reference proteome</keyword>
<dbReference type="PANTHER" id="PTHR10146">
    <property type="entry name" value="PROLINE SYNTHETASE CO-TRANSCRIBED BACTERIAL HOMOLOG PROTEIN"/>
    <property type="match status" value="1"/>
</dbReference>
<comment type="function">
    <text evidence="2">Pyridoxal 5'-phosphate (PLP)-binding protein, which is involved in PLP homeostasis.</text>
</comment>
<dbReference type="Gene3D" id="3.20.20.10">
    <property type="entry name" value="Alanine racemase"/>
    <property type="match status" value="1"/>
</dbReference>
<proteinExistence type="inferred from homology"/>
<name>A0ABQ5V9H4_9PROT</name>
<dbReference type="PANTHER" id="PTHR10146:SF14">
    <property type="entry name" value="PYRIDOXAL PHOSPHATE HOMEOSTASIS PROTEIN"/>
    <property type="match status" value="1"/>
</dbReference>
<evidence type="ECO:0000313" key="5">
    <source>
        <dbReference type="EMBL" id="GLQ24090.1"/>
    </source>
</evidence>
<dbReference type="Proteomes" id="UP001161391">
    <property type="component" value="Unassembled WGS sequence"/>
</dbReference>
<dbReference type="NCBIfam" id="TIGR00044">
    <property type="entry name" value="YggS family pyridoxal phosphate-dependent enzyme"/>
    <property type="match status" value="1"/>
</dbReference>
<comment type="similarity">
    <text evidence="2 3">Belongs to the pyridoxal phosphate-binding protein YggS/PROSC family.</text>
</comment>
<accession>A0ABQ5V9H4</accession>
<reference evidence="5" key="1">
    <citation type="journal article" date="2014" name="Int. J. Syst. Evol. Microbiol.">
        <title>Complete genome of a new Firmicutes species belonging to the dominant human colonic microbiota ('Ruminococcus bicirculans') reveals two chromosomes and a selective capacity to utilize plant glucans.</title>
        <authorList>
            <consortium name="NISC Comparative Sequencing Program"/>
            <person name="Wegmann U."/>
            <person name="Louis P."/>
            <person name="Goesmann A."/>
            <person name="Henrissat B."/>
            <person name="Duncan S.H."/>
            <person name="Flint H.J."/>
        </authorList>
    </citation>
    <scope>NUCLEOTIDE SEQUENCE</scope>
    <source>
        <strain evidence="5">NBRC 108219</strain>
    </source>
</reference>
<dbReference type="InterPro" id="IPR001608">
    <property type="entry name" value="Ala_racemase_N"/>
</dbReference>
<evidence type="ECO:0000256" key="2">
    <source>
        <dbReference type="HAMAP-Rule" id="MF_02087"/>
    </source>
</evidence>
<dbReference type="PIRSF" id="PIRSF004848">
    <property type="entry name" value="YBL036c_PLPDEIII"/>
    <property type="match status" value="1"/>
</dbReference>
<sequence>MSTPPIIDLQTIANARADILDRIKTTAMRAGVTPPTLVAVSKVQPDDRIAAALAAGQTIFGENRVQEAQTRWGETFATHRSDLELHLIGPLQTNKAKDAVALFDVIQTLDREKLVRALLKAADAVGRMPRLFVQVNIGEEEQKAGILPDELGPFLDRIRSEYGLEPEGLMCLPPVGEPSAPHFWRLERMAKTYGLSGLSMGMSADFETAIPFRATHVRVGSALFGAREAR</sequence>
<gene>
    <name evidence="5" type="ORF">GCM10007853_19640</name>
</gene>
<protein>
    <recommendedName>
        <fullName evidence="2">Pyridoxal phosphate homeostasis protein</fullName>
        <shortName evidence="2">PLP homeostasis protein</shortName>
    </recommendedName>
</protein>
<feature type="modified residue" description="N6-(pyridoxal phosphate)lysine" evidence="2">
    <location>
        <position position="42"/>
    </location>
</feature>
<dbReference type="SUPFAM" id="SSF51419">
    <property type="entry name" value="PLP-binding barrel"/>
    <property type="match status" value="1"/>
</dbReference>
<evidence type="ECO:0000259" key="4">
    <source>
        <dbReference type="Pfam" id="PF01168"/>
    </source>
</evidence>
<evidence type="ECO:0000313" key="6">
    <source>
        <dbReference type="Proteomes" id="UP001161391"/>
    </source>
</evidence>
<dbReference type="EMBL" id="BSNK01000002">
    <property type="protein sequence ID" value="GLQ24090.1"/>
    <property type="molecule type" value="Genomic_DNA"/>
</dbReference>
<keyword evidence="1 2" id="KW-0663">Pyridoxal phosphate</keyword>
<dbReference type="RefSeq" id="WP_284390172.1">
    <property type="nucleotide sequence ID" value="NZ_BSNK01000002.1"/>
</dbReference>
<feature type="domain" description="Alanine racemase N-terminal" evidence="4">
    <location>
        <begin position="31"/>
        <end position="227"/>
    </location>
</feature>
<dbReference type="HAMAP" id="MF_02087">
    <property type="entry name" value="PLP_homeostasis"/>
    <property type="match status" value="1"/>
</dbReference>
<comment type="caution">
    <text evidence="5">The sequence shown here is derived from an EMBL/GenBank/DDBJ whole genome shotgun (WGS) entry which is preliminary data.</text>
</comment>
<organism evidence="5 6">
    <name type="scientific">Algimonas ampicilliniresistens</name>
    <dbReference type="NCBI Taxonomy" id="1298735"/>
    <lineage>
        <taxon>Bacteria</taxon>
        <taxon>Pseudomonadati</taxon>
        <taxon>Pseudomonadota</taxon>
        <taxon>Alphaproteobacteria</taxon>
        <taxon>Maricaulales</taxon>
        <taxon>Robiginitomaculaceae</taxon>
        <taxon>Algimonas</taxon>
    </lineage>
</organism>
<evidence type="ECO:0000256" key="3">
    <source>
        <dbReference type="RuleBase" id="RU004514"/>
    </source>
</evidence>
<reference evidence="5" key="2">
    <citation type="submission" date="2023-01" db="EMBL/GenBank/DDBJ databases">
        <title>Draft genome sequence of Algimonas ampicilliniresistens strain NBRC 108219.</title>
        <authorList>
            <person name="Sun Q."/>
            <person name="Mori K."/>
        </authorList>
    </citation>
    <scope>NUCLEOTIDE SEQUENCE</scope>
    <source>
        <strain evidence="5">NBRC 108219</strain>
    </source>
</reference>
<dbReference type="InterPro" id="IPR029066">
    <property type="entry name" value="PLP-binding_barrel"/>
</dbReference>
<dbReference type="InterPro" id="IPR011078">
    <property type="entry name" value="PyrdxlP_homeostasis"/>
</dbReference>
<dbReference type="CDD" id="cd00635">
    <property type="entry name" value="PLPDE_III_YBL036c_like"/>
    <property type="match status" value="1"/>
</dbReference>
<evidence type="ECO:0000256" key="1">
    <source>
        <dbReference type="ARBA" id="ARBA00022898"/>
    </source>
</evidence>
<dbReference type="Pfam" id="PF01168">
    <property type="entry name" value="Ala_racemase_N"/>
    <property type="match status" value="1"/>
</dbReference>